<dbReference type="InterPro" id="IPR036866">
    <property type="entry name" value="RibonucZ/Hydroxyglut_hydro"/>
</dbReference>
<comment type="similarity">
    <text evidence="4">Belongs to the metallo-beta-lactamase superfamily. Glyoxalase II family.</text>
</comment>
<comment type="cofactor">
    <cofactor evidence="2">
        <name>Zn(2+)</name>
        <dbReference type="ChEBI" id="CHEBI:29105"/>
    </cofactor>
</comment>
<dbReference type="NCBIfam" id="TIGR03413">
    <property type="entry name" value="GSH_gloB"/>
    <property type="match status" value="1"/>
</dbReference>
<dbReference type="CDD" id="cd16894">
    <property type="entry name" value="MltD-like"/>
    <property type="match status" value="1"/>
</dbReference>
<dbReference type="Pfam" id="PF01476">
    <property type="entry name" value="LysM"/>
    <property type="match status" value="1"/>
</dbReference>
<dbReference type="GO" id="GO:0046872">
    <property type="term" value="F:metal ion binding"/>
    <property type="evidence" value="ECO:0007669"/>
    <property type="project" value="UniProtKB-KW"/>
</dbReference>
<protein>
    <recommendedName>
        <fullName evidence="5">hydroxyacylglutathione hydrolase</fullName>
        <ecNumber evidence="5">3.1.2.6</ecNumber>
    </recommendedName>
    <alternativeName>
        <fullName evidence="9">Glyoxalase II</fullName>
    </alternativeName>
</protein>
<dbReference type="CDD" id="cd00118">
    <property type="entry name" value="LysM"/>
    <property type="match status" value="1"/>
</dbReference>
<feature type="domain" description="LysM" evidence="10">
    <location>
        <begin position="590"/>
        <end position="634"/>
    </location>
</feature>
<evidence type="ECO:0000256" key="4">
    <source>
        <dbReference type="ARBA" id="ARBA00006759"/>
    </source>
</evidence>
<evidence type="ECO:0000256" key="1">
    <source>
        <dbReference type="ARBA" id="ARBA00001623"/>
    </source>
</evidence>
<dbReference type="InterPro" id="IPR035680">
    <property type="entry name" value="Clx_II_MBL"/>
</dbReference>
<dbReference type="InterPro" id="IPR017782">
    <property type="entry name" value="Hydroxyacylglutathione_Hdrlase"/>
</dbReference>
<dbReference type="InterPro" id="IPR036779">
    <property type="entry name" value="LysM_dom_sf"/>
</dbReference>
<dbReference type="Pfam" id="PF01464">
    <property type="entry name" value="SLT"/>
    <property type="match status" value="1"/>
</dbReference>
<dbReference type="HAMAP" id="MF_01374">
    <property type="entry name" value="Glyoxalase_2"/>
    <property type="match status" value="1"/>
</dbReference>
<dbReference type="Gene3D" id="1.10.530.10">
    <property type="match status" value="1"/>
</dbReference>
<dbReference type="SUPFAM" id="SSF54106">
    <property type="entry name" value="LysM domain"/>
    <property type="match status" value="1"/>
</dbReference>
<dbReference type="InterPro" id="IPR032282">
    <property type="entry name" value="HAGH_C"/>
</dbReference>
<evidence type="ECO:0000256" key="7">
    <source>
        <dbReference type="ARBA" id="ARBA00022801"/>
    </source>
</evidence>
<comment type="caution">
    <text evidence="11">The sequence shown here is derived from an EMBL/GenBank/DDBJ whole genome shotgun (WGS) entry which is preliminary data.</text>
</comment>
<dbReference type="PANTHER" id="PTHR43705">
    <property type="entry name" value="HYDROXYACYLGLUTATHIONE HYDROLASE"/>
    <property type="match status" value="1"/>
</dbReference>
<comment type="catalytic activity">
    <reaction evidence="1">
        <text>an S-(2-hydroxyacyl)glutathione + H2O = a 2-hydroxy carboxylate + glutathione + H(+)</text>
        <dbReference type="Rhea" id="RHEA:21864"/>
        <dbReference type="ChEBI" id="CHEBI:15377"/>
        <dbReference type="ChEBI" id="CHEBI:15378"/>
        <dbReference type="ChEBI" id="CHEBI:57925"/>
        <dbReference type="ChEBI" id="CHEBI:58896"/>
        <dbReference type="ChEBI" id="CHEBI:71261"/>
        <dbReference type="EC" id="3.1.2.6"/>
    </reaction>
</comment>
<dbReference type="PROSITE" id="PS51782">
    <property type="entry name" value="LYSM"/>
    <property type="match status" value="1"/>
</dbReference>
<evidence type="ECO:0000256" key="3">
    <source>
        <dbReference type="ARBA" id="ARBA00004963"/>
    </source>
</evidence>
<evidence type="ECO:0000256" key="8">
    <source>
        <dbReference type="ARBA" id="ARBA00022833"/>
    </source>
</evidence>
<keyword evidence="8" id="KW-0862">Zinc</keyword>
<organism evidence="11">
    <name type="scientific">Knufia peltigerae</name>
    <dbReference type="NCBI Taxonomy" id="1002370"/>
    <lineage>
        <taxon>Eukaryota</taxon>
        <taxon>Fungi</taxon>
        <taxon>Dikarya</taxon>
        <taxon>Ascomycota</taxon>
        <taxon>Pezizomycotina</taxon>
        <taxon>Eurotiomycetes</taxon>
        <taxon>Chaetothyriomycetidae</taxon>
        <taxon>Chaetothyriales</taxon>
        <taxon>Trichomeriaceae</taxon>
        <taxon>Knufia</taxon>
    </lineage>
</organism>
<gene>
    <name evidence="11" type="ORF">H2204_009182</name>
</gene>
<dbReference type="PANTHER" id="PTHR43705:SF1">
    <property type="entry name" value="HYDROXYACYLGLUTATHIONE HYDROLASE GLOB"/>
    <property type="match status" value="1"/>
</dbReference>
<dbReference type="AlphaFoldDB" id="A0AA38XZP5"/>
<dbReference type="InterPro" id="IPR008258">
    <property type="entry name" value="Transglycosylase_SLT_dom_1"/>
</dbReference>
<dbReference type="InterPro" id="IPR001279">
    <property type="entry name" value="Metallo-B-lactamas"/>
</dbReference>
<comment type="pathway">
    <text evidence="3">Secondary metabolite metabolism; methylglyoxal degradation; (R)-lactate from methylglyoxal: step 2/2.</text>
</comment>
<keyword evidence="6" id="KW-0479">Metal-binding</keyword>
<evidence type="ECO:0000256" key="5">
    <source>
        <dbReference type="ARBA" id="ARBA00011917"/>
    </source>
</evidence>
<dbReference type="GO" id="GO:0004416">
    <property type="term" value="F:hydroxyacylglutathione hydrolase activity"/>
    <property type="evidence" value="ECO:0007669"/>
    <property type="project" value="UniProtKB-EC"/>
</dbReference>
<dbReference type="InterPro" id="IPR050110">
    <property type="entry name" value="Glyoxalase_II_hydrolase"/>
</dbReference>
<sequence length="636" mass="67936">MRLTALPAFADNYIWMLIADDGAAVVVDPGDAAPVLALAAQGVRVDTILLTHHHDDHIGGVPALQARFPGVRVIAPVEERIPTATERVGEGERVQALGRMFHVLSVPGHTRSHIAFHTAEQLFSGDSLFSLGCGRLFEGTPSQLLASMRKLGALPAQLLLCCAHEYTVSNAVFARHVDPANAALLQRQEEALAMRRDDRSTLPVCLADEIACNPFLRRGRRRRHGRSPALERRLPRMSRRSLPLALGLVLGLAGTAGAQSLGAGISQNLTAASALPLDPSTLPAASVRNGQEIFSSFRDGLAEPSCDAEATSPRWQKQFAHAPSRLANQDDDALVLFGYVVEELRKANLPTEFALIPFVESGYRPNARNGSGPTGLWQFIATTARNHRVPMSNNYDGRLSAVESTQAAVRYLKTLHGMFGGDWRLATMAYNAGEYRVLQSMRKAGMNAQNAKPAGLPGLSPVTHAYVEKLHALACVLEDVEDQPGVMASLDRTVPVLKDHTLPAGTSVQQWAAQRALDPAKIARLNPALAAGKRPSGTARLLAPVSASNANVADIASTAVATAPASTANIAPSPQVAKVVASAADRPRNRRHTVRNGESAWTIARRYGMPVKALLSLNGLSGSSVLKPGAVLRVED</sequence>
<evidence type="ECO:0000256" key="6">
    <source>
        <dbReference type="ARBA" id="ARBA00022723"/>
    </source>
</evidence>
<evidence type="ECO:0000256" key="2">
    <source>
        <dbReference type="ARBA" id="ARBA00001947"/>
    </source>
</evidence>
<dbReference type="CDD" id="cd07723">
    <property type="entry name" value="hydroxyacylglutathione_hydrolase_MBL-fold"/>
    <property type="match status" value="1"/>
</dbReference>
<dbReference type="SUPFAM" id="SSF53955">
    <property type="entry name" value="Lysozyme-like"/>
    <property type="match status" value="1"/>
</dbReference>
<proteinExistence type="inferred from homology"/>
<dbReference type="SMART" id="SM00849">
    <property type="entry name" value="Lactamase_B"/>
    <property type="match status" value="1"/>
</dbReference>
<dbReference type="InterPro" id="IPR023346">
    <property type="entry name" value="Lysozyme-like_dom_sf"/>
</dbReference>
<reference evidence="11" key="1">
    <citation type="submission" date="2022-10" db="EMBL/GenBank/DDBJ databases">
        <title>Culturing micro-colonial fungi from biological soil crusts in the Mojave desert and describing Neophaeococcomyces mojavensis, and introducing the new genera and species Taxawa tesnikishii.</title>
        <authorList>
            <person name="Kurbessoian T."/>
            <person name="Stajich J.E."/>
        </authorList>
    </citation>
    <scope>NUCLEOTIDE SEQUENCE</scope>
    <source>
        <strain evidence="11">TK_35</strain>
    </source>
</reference>
<dbReference type="SMART" id="SM00257">
    <property type="entry name" value="LysM"/>
    <property type="match status" value="1"/>
</dbReference>
<evidence type="ECO:0000256" key="9">
    <source>
        <dbReference type="ARBA" id="ARBA00031044"/>
    </source>
</evidence>
<dbReference type="SUPFAM" id="SSF56281">
    <property type="entry name" value="Metallo-hydrolase/oxidoreductase"/>
    <property type="match status" value="1"/>
</dbReference>
<name>A0AA38XZP5_9EURO</name>
<dbReference type="Gene3D" id="3.60.15.10">
    <property type="entry name" value="Ribonuclease Z/Hydroxyacylglutathione hydrolase-like"/>
    <property type="match status" value="1"/>
</dbReference>
<keyword evidence="7" id="KW-0378">Hydrolase</keyword>
<dbReference type="EC" id="3.1.2.6" evidence="5"/>
<evidence type="ECO:0000259" key="10">
    <source>
        <dbReference type="PROSITE" id="PS51782"/>
    </source>
</evidence>
<dbReference type="Pfam" id="PF16123">
    <property type="entry name" value="HAGH_C"/>
    <property type="match status" value="1"/>
</dbReference>
<dbReference type="Gene3D" id="3.10.350.10">
    <property type="entry name" value="LysM domain"/>
    <property type="match status" value="1"/>
</dbReference>
<evidence type="ECO:0000313" key="11">
    <source>
        <dbReference type="EMBL" id="KAJ9629021.1"/>
    </source>
</evidence>
<accession>A0AA38XZP5</accession>
<dbReference type="InterPro" id="IPR018392">
    <property type="entry name" value="LysM"/>
</dbReference>
<dbReference type="EMBL" id="JAPDRN010000070">
    <property type="protein sequence ID" value="KAJ9629021.1"/>
    <property type="molecule type" value="Genomic_DNA"/>
</dbReference>
<dbReference type="Pfam" id="PF00753">
    <property type="entry name" value="Lactamase_B"/>
    <property type="match status" value="1"/>
</dbReference>
<dbReference type="GO" id="GO:0019243">
    <property type="term" value="P:methylglyoxal catabolic process to D-lactate via S-lactoyl-glutathione"/>
    <property type="evidence" value="ECO:0007669"/>
    <property type="project" value="InterPro"/>
</dbReference>